<name>A0AA43KC45_9CYAN</name>
<comment type="caution">
    <text evidence="1">The sequence shown here is derived from an EMBL/GenBank/DDBJ whole genome shotgun (WGS) entry which is preliminary data.</text>
</comment>
<dbReference type="GO" id="GO:0005524">
    <property type="term" value="F:ATP binding"/>
    <property type="evidence" value="ECO:0007669"/>
    <property type="project" value="UniProtKB-KW"/>
</dbReference>
<accession>A0AA43KC45</accession>
<proteinExistence type="predicted"/>
<evidence type="ECO:0000313" key="2">
    <source>
        <dbReference type="Proteomes" id="UP001159387"/>
    </source>
</evidence>
<protein>
    <submittedName>
        <fullName evidence="1">ATP-binding protein</fullName>
    </submittedName>
</protein>
<evidence type="ECO:0000313" key="1">
    <source>
        <dbReference type="EMBL" id="MDH6061154.1"/>
    </source>
</evidence>
<keyword evidence="1" id="KW-0547">Nucleotide-binding</keyword>
<dbReference type="Proteomes" id="UP001159387">
    <property type="component" value="Unassembled WGS sequence"/>
</dbReference>
<gene>
    <name evidence="1" type="ORF">NWP17_12010</name>
</gene>
<sequence>MTKWFNTAGPCKADIHYMLPTRERLPQLKRLIDQQNYFVIHAPRQTGKTTAMLTLAQELTASGEYTAVLLSLEVGAVFPHDPVAAQSSILNHWWNQIRFLRLPLPNVNQIKEETGTSQLDLQTVLSLWAAHSP</sequence>
<dbReference type="EMBL" id="JANQDH010000078">
    <property type="protein sequence ID" value="MDH6061154.1"/>
    <property type="molecule type" value="Genomic_DNA"/>
</dbReference>
<keyword evidence="1" id="KW-0067">ATP-binding</keyword>
<organism evidence="1 2">
    <name type="scientific">Chrysosporum bergii ANA360D</name>
    <dbReference type="NCBI Taxonomy" id="617107"/>
    <lineage>
        <taxon>Bacteria</taxon>
        <taxon>Bacillati</taxon>
        <taxon>Cyanobacteriota</taxon>
        <taxon>Cyanophyceae</taxon>
        <taxon>Nostocales</taxon>
        <taxon>Nodulariaceae</taxon>
        <taxon>Chrysosporum</taxon>
    </lineage>
</organism>
<keyword evidence="2" id="KW-1185">Reference proteome</keyword>
<feature type="non-terminal residue" evidence="1">
    <location>
        <position position="133"/>
    </location>
</feature>
<reference evidence="1 2" key="1">
    <citation type="journal article" date="2023" name="J. Phycol.">
        <title>Chrysosporum ovalisporum is synonymous with the true-branching cyanobacterium Umezakia natans (Nostocales/Aphanizomenonaceae).</title>
        <authorList>
            <person name="McGregor G.B."/>
            <person name="Sendall B.C."/>
            <person name="Niiyama Y."/>
            <person name="Tuji A."/>
            <person name="Willis A."/>
        </authorList>
    </citation>
    <scope>NUCLEOTIDE SEQUENCE [LARGE SCALE GENOMIC DNA]</scope>
    <source>
        <strain evidence="1 2">ANA360D</strain>
    </source>
</reference>
<dbReference type="AlphaFoldDB" id="A0AA43KC45"/>